<feature type="compositionally biased region" description="Low complexity" evidence="1">
    <location>
        <begin position="1"/>
        <end position="16"/>
    </location>
</feature>
<keyword evidence="3" id="KW-1185">Reference proteome</keyword>
<feature type="compositionally biased region" description="Low complexity" evidence="1">
    <location>
        <begin position="29"/>
        <end position="51"/>
    </location>
</feature>
<dbReference type="AlphaFoldDB" id="A0A852STP2"/>
<dbReference type="Proteomes" id="UP000549913">
    <property type="component" value="Unassembled WGS sequence"/>
</dbReference>
<evidence type="ECO:0000313" key="2">
    <source>
        <dbReference type="EMBL" id="NYD72299.1"/>
    </source>
</evidence>
<comment type="caution">
    <text evidence="2">The sequence shown here is derived from an EMBL/GenBank/DDBJ whole genome shotgun (WGS) entry which is preliminary data.</text>
</comment>
<name>A0A852STP2_9MICO</name>
<sequence length="133" mass="13941">MSDTTPDPITPDETPAAPTPIPRGRGGRTAAVEAPETPAETPAPVEAPAAPEDGDDGVTPAEFAAVLDAYVPDPRPAALVAAANYYAGANVPDQLIIDKARRFERYLLEPRGDDWKPISKKARKAAEAEGVQA</sequence>
<accession>A0A852STP2</accession>
<proteinExistence type="predicted"/>
<gene>
    <name evidence="2" type="ORF">BJ984_003457</name>
</gene>
<evidence type="ECO:0000256" key="1">
    <source>
        <dbReference type="SAM" id="MobiDB-lite"/>
    </source>
</evidence>
<dbReference type="RefSeq" id="WP_179549088.1">
    <property type="nucleotide sequence ID" value="NZ_BSEW01000002.1"/>
</dbReference>
<organism evidence="2 3">
    <name type="scientific">Herbiconiux flava</name>
    <dbReference type="NCBI Taxonomy" id="881268"/>
    <lineage>
        <taxon>Bacteria</taxon>
        <taxon>Bacillati</taxon>
        <taxon>Actinomycetota</taxon>
        <taxon>Actinomycetes</taxon>
        <taxon>Micrococcales</taxon>
        <taxon>Microbacteriaceae</taxon>
        <taxon>Herbiconiux</taxon>
    </lineage>
</organism>
<feature type="region of interest" description="Disordered" evidence="1">
    <location>
        <begin position="1"/>
        <end position="59"/>
    </location>
</feature>
<dbReference type="EMBL" id="JACCBM010000001">
    <property type="protein sequence ID" value="NYD72299.1"/>
    <property type="molecule type" value="Genomic_DNA"/>
</dbReference>
<evidence type="ECO:0000313" key="3">
    <source>
        <dbReference type="Proteomes" id="UP000549913"/>
    </source>
</evidence>
<reference evidence="2 3" key="1">
    <citation type="submission" date="2020-07" db="EMBL/GenBank/DDBJ databases">
        <title>Sequencing the genomes of 1000 actinobacteria strains.</title>
        <authorList>
            <person name="Klenk H.-P."/>
        </authorList>
    </citation>
    <scope>NUCLEOTIDE SEQUENCE [LARGE SCALE GENOMIC DNA]</scope>
    <source>
        <strain evidence="2 3">DSM 26474</strain>
    </source>
</reference>
<protein>
    <submittedName>
        <fullName evidence="2">Uncharacterized protein</fullName>
    </submittedName>
</protein>